<dbReference type="EMBL" id="FOLI01000002">
    <property type="protein sequence ID" value="SFB96109.1"/>
    <property type="molecule type" value="Genomic_DNA"/>
</dbReference>
<dbReference type="AlphaFoldDB" id="A0A1I1F9D9"/>
<keyword evidence="1 2" id="KW-0418">Kinase</keyword>
<dbReference type="RefSeq" id="WP_091502162.1">
    <property type="nucleotide sequence ID" value="NZ_FOLI01000002.1"/>
</dbReference>
<gene>
    <name evidence="2" type="ORF">SAMN05660453_0728</name>
</gene>
<dbReference type="Gene3D" id="3.30.200.20">
    <property type="entry name" value="Phosphorylase Kinase, domain 1"/>
    <property type="match status" value="1"/>
</dbReference>
<dbReference type="SUPFAM" id="SSF56112">
    <property type="entry name" value="Protein kinase-like (PK-like)"/>
    <property type="match status" value="1"/>
</dbReference>
<proteinExistence type="inferred from homology"/>
<sequence>MLSSAKANLIGPDFLTRLNLQNPHDLKPVSGGDVNLAYSLYSGNDRYFLKVQPNHDKHFFDSEVASLKALGKHVTVPKVIKQGECQGFAYLLLSWIPSGPANQGDLGRALAVLHQTTSSQFGFDLSNEYDFVPKDNTWNDSWGDFFVHQRLEPLMEQAIKKGFWLTQRGDHFDNLKKAILNDEHVKNVKPFLLHGDLWAGNFMFDEQGQPVFIDPNAFYGDREYDIAITKVFPGFNKKFYEGYEDAYPLDEGYEDRFKWYEFYYILMHFVRFGDIYAPRLNRLLLQF</sequence>
<keyword evidence="1" id="KW-0808">Transferase</keyword>
<name>A0A1I1F9D9_9LACO</name>
<dbReference type="GO" id="GO:0016301">
    <property type="term" value="F:kinase activity"/>
    <property type="evidence" value="ECO:0007669"/>
    <property type="project" value="UniProtKB-UniRule"/>
</dbReference>
<dbReference type="Gene3D" id="3.90.1200.10">
    <property type="match status" value="1"/>
</dbReference>
<dbReference type="PIRSF" id="PIRSF006221">
    <property type="entry name" value="Ketosamine-3-kinase"/>
    <property type="match status" value="1"/>
</dbReference>
<dbReference type="InterPro" id="IPR016477">
    <property type="entry name" value="Fructo-/Ketosamine-3-kinase"/>
</dbReference>
<evidence type="ECO:0000313" key="2">
    <source>
        <dbReference type="EMBL" id="SFB96109.1"/>
    </source>
</evidence>
<organism evidence="2 3">
    <name type="scientific">Fructobacillus durionis</name>
    <dbReference type="NCBI Taxonomy" id="283737"/>
    <lineage>
        <taxon>Bacteria</taxon>
        <taxon>Bacillati</taxon>
        <taxon>Bacillota</taxon>
        <taxon>Bacilli</taxon>
        <taxon>Lactobacillales</taxon>
        <taxon>Lactobacillaceae</taxon>
        <taxon>Fructobacillus</taxon>
    </lineage>
</organism>
<comment type="similarity">
    <text evidence="1">Belongs to the fructosamine kinase family.</text>
</comment>
<dbReference type="OrthoDB" id="5291879at2"/>
<reference evidence="2 3" key="1">
    <citation type="submission" date="2016-10" db="EMBL/GenBank/DDBJ databases">
        <authorList>
            <person name="de Groot N.N."/>
        </authorList>
    </citation>
    <scope>NUCLEOTIDE SEQUENCE [LARGE SCALE GENOMIC DNA]</scope>
    <source>
        <strain evidence="2 3">DSM 19113</strain>
    </source>
</reference>
<accession>A0A1I1F9D9</accession>
<dbReference type="Pfam" id="PF03881">
    <property type="entry name" value="Fructosamin_kin"/>
    <property type="match status" value="1"/>
</dbReference>
<dbReference type="Proteomes" id="UP000199376">
    <property type="component" value="Unassembled WGS sequence"/>
</dbReference>
<evidence type="ECO:0000313" key="3">
    <source>
        <dbReference type="Proteomes" id="UP000199376"/>
    </source>
</evidence>
<protein>
    <submittedName>
        <fullName evidence="2">Fructosamine-3-kinase</fullName>
    </submittedName>
</protein>
<dbReference type="PANTHER" id="PTHR12149:SF8">
    <property type="entry name" value="PROTEIN-RIBULOSAMINE 3-KINASE"/>
    <property type="match status" value="1"/>
</dbReference>
<evidence type="ECO:0000256" key="1">
    <source>
        <dbReference type="PIRNR" id="PIRNR006221"/>
    </source>
</evidence>
<dbReference type="PANTHER" id="PTHR12149">
    <property type="entry name" value="FRUCTOSAMINE 3 KINASE-RELATED PROTEIN"/>
    <property type="match status" value="1"/>
</dbReference>
<keyword evidence="3" id="KW-1185">Reference proteome</keyword>
<dbReference type="InterPro" id="IPR011009">
    <property type="entry name" value="Kinase-like_dom_sf"/>
</dbReference>